<reference evidence="1" key="1">
    <citation type="journal article" date="2020" name="Stud. Mycol.">
        <title>101 Dothideomycetes genomes: a test case for predicting lifestyles and emergence of pathogens.</title>
        <authorList>
            <person name="Haridas S."/>
            <person name="Albert R."/>
            <person name="Binder M."/>
            <person name="Bloem J."/>
            <person name="Labutti K."/>
            <person name="Salamov A."/>
            <person name="Andreopoulos B."/>
            <person name="Baker S."/>
            <person name="Barry K."/>
            <person name="Bills G."/>
            <person name="Bluhm B."/>
            <person name="Cannon C."/>
            <person name="Castanera R."/>
            <person name="Culley D."/>
            <person name="Daum C."/>
            <person name="Ezra D."/>
            <person name="Gonzalez J."/>
            <person name="Henrissat B."/>
            <person name="Kuo A."/>
            <person name="Liang C."/>
            <person name="Lipzen A."/>
            <person name="Lutzoni F."/>
            <person name="Magnuson J."/>
            <person name="Mondo S."/>
            <person name="Nolan M."/>
            <person name="Ohm R."/>
            <person name="Pangilinan J."/>
            <person name="Park H.-J."/>
            <person name="Ramirez L."/>
            <person name="Alfaro M."/>
            <person name="Sun H."/>
            <person name="Tritt A."/>
            <person name="Yoshinaga Y."/>
            <person name="Zwiers L.-H."/>
            <person name="Turgeon B."/>
            <person name="Goodwin S."/>
            <person name="Spatafora J."/>
            <person name="Crous P."/>
            <person name="Grigoriev I."/>
        </authorList>
    </citation>
    <scope>NUCLEOTIDE SEQUENCE</scope>
    <source>
        <strain evidence="1">CBS 627.86</strain>
    </source>
</reference>
<dbReference type="OrthoDB" id="3921271at2759"/>
<dbReference type="Proteomes" id="UP000799770">
    <property type="component" value="Unassembled WGS sequence"/>
</dbReference>
<evidence type="ECO:0000313" key="1">
    <source>
        <dbReference type="EMBL" id="KAF2105150.1"/>
    </source>
</evidence>
<accession>A0A6A5YE13</accession>
<protein>
    <submittedName>
        <fullName evidence="1">Uncharacterized protein</fullName>
    </submittedName>
</protein>
<gene>
    <name evidence="1" type="ORF">BDV96DRAFT_560760</name>
</gene>
<organism evidence="1 2">
    <name type="scientific">Lophiotrema nucula</name>
    <dbReference type="NCBI Taxonomy" id="690887"/>
    <lineage>
        <taxon>Eukaryota</taxon>
        <taxon>Fungi</taxon>
        <taxon>Dikarya</taxon>
        <taxon>Ascomycota</taxon>
        <taxon>Pezizomycotina</taxon>
        <taxon>Dothideomycetes</taxon>
        <taxon>Pleosporomycetidae</taxon>
        <taxon>Pleosporales</taxon>
        <taxon>Lophiotremataceae</taxon>
        <taxon>Lophiotrema</taxon>
    </lineage>
</organism>
<dbReference type="EMBL" id="ML977432">
    <property type="protein sequence ID" value="KAF2105150.1"/>
    <property type="molecule type" value="Genomic_DNA"/>
</dbReference>
<name>A0A6A5YE13_9PLEO</name>
<dbReference type="AlphaFoldDB" id="A0A6A5YE13"/>
<sequence length="74" mass="7683">RTPNPKFSCTTPTDCGIVAGQNRYGYIPVCARKDATFTREEACPHGGVGVCGFEEPEGCGCDVLKGVCAEGVVG</sequence>
<keyword evidence="2" id="KW-1185">Reference proteome</keyword>
<feature type="non-terminal residue" evidence="1">
    <location>
        <position position="1"/>
    </location>
</feature>
<evidence type="ECO:0000313" key="2">
    <source>
        <dbReference type="Proteomes" id="UP000799770"/>
    </source>
</evidence>
<proteinExistence type="predicted"/>